<feature type="domain" description="Enoyl reductase (ER)" evidence="8">
    <location>
        <begin position="10"/>
        <end position="331"/>
    </location>
</feature>
<dbReference type="GO" id="GO:0043168">
    <property type="term" value="F:anion binding"/>
    <property type="evidence" value="ECO:0007669"/>
    <property type="project" value="UniProtKB-ARBA"/>
</dbReference>
<dbReference type="GO" id="GO:0044281">
    <property type="term" value="P:small molecule metabolic process"/>
    <property type="evidence" value="ECO:0007669"/>
    <property type="project" value="UniProtKB-ARBA"/>
</dbReference>
<evidence type="ECO:0000256" key="3">
    <source>
        <dbReference type="ARBA" id="ARBA00022723"/>
    </source>
</evidence>
<dbReference type="GO" id="GO:0030554">
    <property type="term" value="F:adenyl nucleotide binding"/>
    <property type="evidence" value="ECO:0007669"/>
    <property type="project" value="UniProtKB-ARBA"/>
</dbReference>
<dbReference type="GO" id="GO:0016616">
    <property type="term" value="F:oxidoreductase activity, acting on the CH-OH group of donors, NAD or NADP as acceptor"/>
    <property type="evidence" value="ECO:0007669"/>
    <property type="project" value="UniProtKB-ARBA"/>
</dbReference>
<dbReference type="InterPro" id="IPR013154">
    <property type="entry name" value="ADH-like_N"/>
</dbReference>
<organism evidence="9 10">
    <name type="scientific">Haloarchaeobius litoreus</name>
    <dbReference type="NCBI Taxonomy" id="755306"/>
    <lineage>
        <taxon>Archaea</taxon>
        <taxon>Methanobacteriati</taxon>
        <taxon>Methanobacteriota</taxon>
        <taxon>Stenosarchaea group</taxon>
        <taxon>Halobacteria</taxon>
        <taxon>Halobacteriales</taxon>
        <taxon>Halorubellaceae</taxon>
        <taxon>Haloarchaeobius</taxon>
    </lineage>
</organism>
<dbReference type="PANTHER" id="PTHR42940">
    <property type="entry name" value="ALCOHOL DEHYDROGENASE 1-RELATED"/>
    <property type="match status" value="1"/>
</dbReference>
<dbReference type="Gene3D" id="3.40.50.720">
    <property type="entry name" value="NAD(P)-binding Rossmann-like Domain"/>
    <property type="match status" value="1"/>
</dbReference>
<evidence type="ECO:0000256" key="4">
    <source>
        <dbReference type="ARBA" id="ARBA00022833"/>
    </source>
</evidence>
<dbReference type="InterPro" id="IPR002328">
    <property type="entry name" value="ADH_Zn_CS"/>
</dbReference>
<comment type="similarity">
    <text evidence="2 7">Belongs to the zinc-containing alcohol dehydrogenase family.</text>
</comment>
<reference evidence="9 10" key="1">
    <citation type="journal article" date="2019" name="Int. J. Syst. Evol. Microbiol.">
        <title>The Global Catalogue of Microorganisms (GCM) 10K type strain sequencing project: providing services to taxonomists for standard genome sequencing and annotation.</title>
        <authorList>
            <consortium name="The Broad Institute Genomics Platform"/>
            <consortium name="The Broad Institute Genome Sequencing Center for Infectious Disease"/>
            <person name="Wu L."/>
            <person name="Ma J."/>
        </authorList>
    </citation>
    <scope>NUCLEOTIDE SEQUENCE [LARGE SCALE GENOMIC DNA]</scope>
    <source>
        <strain evidence="9 10">CGMCC 1.10390</strain>
    </source>
</reference>
<evidence type="ECO:0000256" key="7">
    <source>
        <dbReference type="RuleBase" id="RU361277"/>
    </source>
</evidence>
<dbReference type="PROSITE" id="PS00059">
    <property type="entry name" value="ADH_ZINC"/>
    <property type="match status" value="1"/>
</dbReference>
<keyword evidence="10" id="KW-1185">Reference proteome</keyword>
<keyword evidence="5" id="KW-0560">Oxidoreductase</keyword>
<dbReference type="Pfam" id="PF00107">
    <property type="entry name" value="ADH_zinc_N"/>
    <property type="match status" value="1"/>
</dbReference>
<dbReference type="SUPFAM" id="SSF50129">
    <property type="entry name" value="GroES-like"/>
    <property type="match status" value="1"/>
</dbReference>
<evidence type="ECO:0000256" key="5">
    <source>
        <dbReference type="ARBA" id="ARBA00023002"/>
    </source>
</evidence>
<keyword evidence="4 7" id="KW-0862">Zinc</keyword>
<evidence type="ECO:0000256" key="2">
    <source>
        <dbReference type="ARBA" id="ARBA00008072"/>
    </source>
</evidence>
<dbReference type="Pfam" id="PF08240">
    <property type="entry name" value="ADH_N"/>
    <property type="match status" value="1"/>
</dbReference>
<accession>A0ABD6DGT3</accession>
<dbReference type="PANTHER" id="PTHR42940:SF7">
    <property type="entry name" value="ALCOHOL DEHYDROGENASE-LIKE N-TERMINAL DOMAIN-CONTAINING PROTEIN"/>
    <property type="match status" value="1"/>
</dbReference>
<dbReference type="SMART" id="SM00829">
    <property type="entry name" value="PKS_ER"/>
    <property type="match status" value="1"/>
</dbReference>
<evidence type="ECO:0000313" key="9">
    <source>
        <dbReference type="EMBL" id="MFD1644577.1"/>
    </source>
</evidence>
<gene>
    <name evidence="9" type="ORF">ACFSBL_02675</name>
</gene>
<evidence type="ECO:0000256" key="6">
    <source>
        <dbReference type="ARBA" id="ARBA00023027"/>
    </source>
</evidence>
<dbReference type="GO" id="GO:0046872">
    <property type="term" value="F:metal ion binding"/>
    <property type="evidence" value="ECO:0007669"/>
    <property type="project" value="UniProtKB-KW"/>
</dbReference>
<dbReference type="Gene3D" id="3.90.180.10">
    <property type="entry name" value="Medium-chain alcohol dehydrogenases, catalytic domain"/>
    <property type="match status" value="1"/>
</dbReference>
<proteinExistence type="inferred from homology"/>
<dbReference type="InterPro" id="IPR020843">
    <property type="entry name" value="ER"/>
</dbReference>
<dbReference type="FunFam" id="3.40.50.720:FF:000039">
    <property type="entry name" value="Alcohol dehydrogenase AdhP"/>
    <property type="match status" value="1"/>
</dbReference>
<dbReference type="EMBL" id="JBHUDO010000001">
    <property type="protein sequence ID" value="MFD1644577.1"/>
    <property type="molecule type" value="Genomic_DNA"/>
</dbReference>
<evidence type="ECO:0000313" key="10">
    <source>
        <dbReference type="Proteomes" id="UP001597034"/>
    </source>
</evidence>
<dbReference type="Proteomes" id="UP001597034">
    <property type="component" value="Unassembled WGS sequence"/>
</dbReference>
<keyword evidence="6" id="KW-0520">NAD</keyword>
<dbReference type="AlphaFoldDB" id="A0ABD6DGT3"/>
<protein>
    <submittedName>
        <fullName evidence="9">Alcohol dehydrogenase catalytic domain-containing protein</fullName>
    </submittedName>
</protein>
<dbReference type="InterPro" id="IPR036291">
    <property type="entry name" value="NAD(P)-bd_dom_sf"/>
</dbReference>
<dbReference type="RefSeq" id="WP_256400402.1">
    <property type="nucleotide sequence ID" value="NZ_JANHJR010000002.1"/>
</dbReference>
<sequence>MRAMQVTEAGEFELVERPVPAPDADEVRIAVAACGVCRGDGHVCEGGTAHVDYPRVPGHEFVGYIDAVGERVTDWDERDRVGVGWHGGHCFTCGPCRDGEFVLCENKPVTGMHRDGGYAEYATASASALATIPEGPDAATTAPLLCAGLTSFNALRNADVRPGDLVAVVGIGGLGHLALQYAHEAGFETVAVSRGSEKRETALELGAAHFVDSEAQDPAEALTELGGADLVFATAPASDAIAAAIDGLGPNGEVLTVGIPDEPVPVEVGSLTSTRGSFSGWASGTPSDAEDTVAFGARRGIETTVETFDLADAEAAYRAMDSGEVRYRAVVLP</sequence>
<evidence type="ECO:0000259" key="8">
    <source>
        <dbReference type="SMART" id="SM00829"/>
    </source>
</evidence>
<name>A0ABD6DGT3_9EURY</name>
<evidence type="ECO:0000256" key="1">
    <source>
        <dbReference type="ARBA" id="ARBA00001947"/>
    </source>
</evidence>
<comment type="cofactor">
    <cofactor evidence="1 7">
        <name>Zn(2+)</name>
        <dbReference type="ChEBI" id="CHEBI:29105"/>
    </cofactor>
</comment>
<dbReference type="InterPro" id="IPR011032">
    <property type="entry name" value="GroES-like_sf"/>
</dbReference>
<keyword evidence="3 7" id="KW-0479">Metal-binding</keyword>
<dbReference type="InterPro" id="IPR013149">
    <property type="entry name" value="ADH-like_C"/>
</dbReference>
<comment type="caution">
    <text evidence="9">The sequence shown here is derived from an EMBL/GenBank/DDBJ whole genome shotgun (WGS) entry which is preliminary data.</text>
</comment>
<dbReference type="SUPFAM" id="SSF51735">
    <property type="entry name" value="NAD(P)-binding Rossmann-fold domains"/>
    <property type="match status" value="1"/>
</dbReference>